<dbReference type="Proteomes" id="UP000321907">
    <property type="component" value="Unassembled WGS sequence"/>
</dbReference>
<organism evidence="1 2">
    <name type="scientific">Neolewinella aurantiaca</name>
    <dbReference type="NCBI Taxonomy" id="2602767"/>
    <lineage>
        <taxon>Bacteria</taxon>
        <taxon>Pseudomonadati</taxon>
        <taxon>Bacteroidota</taxon>
        <taxon>Saprospiria</taxon>
        <taxon>Saprospirales</taxon>
        <taxon>Lewinellaceae</taxon>
        <taxon>Neolewinella</taxon>
    </lineage>
</organism>
<dbReference type="OrthoDB" id="9803535at2"/>
<keyword evidence="2" id="KW-1185">Reference proteome</keyword>
<dbReference type="InterPro" id="IPR018736">
    <property type="entry name" value="DUF2279_periplasmic_lipo"/>
</dbReference>
<evidence type="ECO:0000313" key="1">
    <source>
        <dbReference type="EMBL" id="TXF87883.1"/>
    </source>
</evidence>
<dbReference type="RefSeq" id="WP_147931994.1">
    <property type="nucleotide sequence ID" value="NZ_VOXD01000030.1"/>
</dbReference>
<dbReference type="EMBL" id="VOXD01000030">
    <property type="protein sequence ID" value="TXF87883.1"/>
    <property type="molecule type" value="Genomic_DNA"/>
</dbReference>
<dbReference type="AlphaFoldDB" id="A0A5C7FT17"/>
<comment type="caution">
    <text evidence="1">The sequence shown here is derived from an EMBL/GenBank/DDBJ whole genome shotgun (WGS) entry which is preliminary data.</text>
</comment>
<reference evidence="1 2" key="1">
    <citation type="submission" date="2019-08" db="EMBL/GenBank/DDBJ databases">
        <title>Lewinella sp. strain SSH13 Genome sequencing and assembly.</title>
        <authorList>
            <person name="Kim I."/>
        </authorList>
    </citation>
    <scope>NUCLEOTIDE SEQUENCE [LARGE SCALE GENOMIC DNA]</scope>
    <source>
        <strain evidence="1 2">SSH13</strain>
    </source>
</reference>
<gene>
    <name evidence="1" type="ORF">FUA23_17140</name>
</gene>
<name>A0A5C7FT17_9BACT</name>
<dbReference type="Pfam" id="PF10043">
    <property type="entry name" value="DUF2279"/>
    <property type="match status" value="1"/>
</dbReference>
<evidence type="ECO:0000313" key="2">
    <source>
        <dbReference type="Proteomes" id="UP000321907"/>
    </source>
</evidence>
<protein>
    <submittedName>
        <fullName evidence="1">DUF2279 domain-containing protein</fullName>
    </submittedName>
</protein>
<accession>A0A5C7FT17</accession>
<sequence>MNVQKATFYQTTPTSRTGFFLQKKSLHPAKSGFFALILLFCVSFFGSPAHLSAQPADFTARDPLAGIAKDNWLKPDSTFNKKRFYLSAGTGAALYGAASVGLYKTWYADFGRTGLRSFNDWPEWSQMDKAGHAFTAYMFSRYAFAGLRWSGMKRPAARYAAFGVANLLQGTIEIMDGFSEGWGFSWSDMGANVSGSLLFTIQDAVWHEQRILMKVSNDLRPIPDVPVFSANGAEGNLGYVVEDRFGTNVFERYLKDYNAQTIWVSANPKAFFPESKIPVWLNVAVGYGAENVYGAYGNTWQENGQRFRYAPERYRQWFLSPDIYFSRIPTKKRWVRLTLGILDFVKFPSPALEYSQGKLKGHWIMW</sequence>
<proteinExistence type="predicted"/>